<sequence>MTNSQLEDFYQLMKILLVTDAWHPQVNGVVRTLDKTVARLRERGHVVEVIAPSDGYFTLPLPTYPDIRLAPFAYRDVKRRMIAFAPEAIHIATEGPLGQMAKALCVKWAMPFTTSYHTKFPEYVKARFPFIPISWTYRYVRGFHNAGGRTMVTTPSMVEFLGARGFTNLSPWARGVDTTLFNPDKKSAPDDVYDGLERPIWINVGRVAVEKNLKAFLDLDLPGSKVVVGDGPQLEELKKAYPNVTFTGPKFETDLARHFADADVFVFPSRTDTFGLVIIEAMASGLPVAAFPVSGPVDIIPGSNSGVVDEDLRTACLSALELDPKDAVAHAKTYSWEAVSDVFFTLLTPQYKPRKRWRKIRRMTRIASSPYHFARKTIRSIHQKTRGPNR</sequence>
<keyword evidence="3" id="KW-1185">Reference proteome</keyword>
<dbReference type="InterPro" id="IPR028098">
    <property type="entry name" value="Glyco_trans_4-like_N"/>
</dbReference>
<dbReference type="SUPFAM" id="SSF53756">
    <property type="entry name" value="UDP-Glycosyltransferase/glycogen phosphorylase"/>
    <property type="match status" value="1"/>
</dbReference>
<reference evidence="2 3" key="1">
    <citation type="journal article" date="2014" name="Int. J. Syst. Evol. Microbiol.">
        <title>Complete genome sequence of Corynebacterium casei LMG S-19264T (=DSM 44701T), isolated from a smear-ripened cheese.</title>
        <authorList>
            <consortium name="US DOE Joint Genome Institute (JGI-PGF)"/>
            <person name="Walter F."/>
            <person name="Albersmeier A."/>
            <person name="Kalinowski J."/>
            <person name="Ruckert C."/>
        </authorList>
    </citation>
    <scope>NUCLEOTIDE SEQUENCE [LARGE SCALE GENOMIC DNA]</scope>
    <source>
        <strain evidence="2 3">KCTC 23968</strain>
    </source>
</reference>
<name>A0A918KLR4_9PROT</name>
<dbReference type="Proteomes" id="UP000600865">
    <property type="component" value="Unassembled WGS sequence"/>
</dbReference>
<dbReference type="Gene3D" id="3.40.50.2000">
    <property type="entry name" value="Glycogen Phosphorylase B"/>
    <property type="match status" value="2"/>
</dbReference>
<dbReference type="EMBL" id="BMYV01000002">
    <property type="protein sequence ID" value="GGX68485.1"/>
    <property type="molecule type" value="Genomic_DNA"/>
</dbReference>
<dbReference type="PANTHER" id="PTHR45947:SF3">
    <property type="entry name" value="SULFOQUINOVOSYL TRANSFERASE SQD2"/>
    <property type="match status" value="1"/>
</dbReference>
<dbReference type="GO" id="GO:0016757">
    <property type="term" value="F:glycosyltransferase activity"/>
    <property type="evidence" value="ECO:0007669"/>
    <property type="project" value="TreeGrafter"/>
</dbReference>
<evidence type="ECO:0000313" key="2">
    <source>
        <dbReference type="EMBL" id="GGX68485.1"/>
    </source>
</evidence>
<evidence type="ECO:0000259" key="1">
    <source>
        <dbReference type="Pfam" id="PF13439"/>
    </source>
</evidence>
<accession>A0A918KLR4</accession>
<feature type="domain" description="Glycosyltransferase subfamily 4-like N-terminal" evidence="1">
    <location>
        <begin position="26"/>
        <end position="179"/>
    </location>
</feature>
<dbReference type="InterPro" id="IPR050194">
    <property type="entry name" value="Glycosyltransferase_grp1"/>
</dbReference>
<protein>
    <submittedName>
        <fullName evidence="2">GDP-mannose-dependent alpha-mannosyltransferase</fullName>
    </submittedName>
</protein>
<gene>
    <name evidence="2" type="ORF">GCM10011309_17830</name>
</gene>
<dbReference type="Pfam" id="PF13439">
    <property type="entry name" value="Glyco_transf_4"/>
    <property type="match status" value="1"/>
</dbReference>
<dbReference type="CDD" id="cd03814">
    <property type="entry name" value="GT4-like"/>
    <property type="match status" value="1"/>
</dbReference>
<dbReference type="AlphaFoldDB" id="A0A918KLR4"/>
<proteinExistence type="predicted"/>
<organism evidence="2 3">
    <name type="scientific">Litorimonas cladophorae</name>
    <dbReference type="NCBI Taxonomy" id="1220491"/>
    <lineage>
        <taxon>Bacteria</taxon>
        <taxon>Pseudomonadati</taxon>
        <taxon>Pseudomonadota</taxon>
        <taxon>Alphaproteobacteria</taxon>
        <taxon>Maricaulales</taxon>
        <taxon>Robiginitomaculaceae</taxon>
    </lineage>
</organism>
<dbReference type="PANTHER" id="PTHR45947">
    <property type="entry name" value="SULFOQUINOVOSYL TRANSFERASE SQD2"/>
    <property type="match status" value="1"/>
</dbReference>
<dbReference type="Pfam" id="PF13692">
    <property type="entry name" value="Glyco_trans_1_4"/>
    <property type="match status" value="1"/>
</dbReference>
<comment type="caution">
    <text evidence="2">The sequence shown here is derived from an EMBL/GenBank/DDBJ whole genome shotgun (WGS) entry which is preliminary data.</text>
</comment>
<evidence type="ECO:0000313" key="3">
    <source>
        <dbReference type="Proteomes" id="UP000600865"/>
    </source>
</evidence>